<gene>
    <name evidence="1" type="ORF">EUGRSUZ_G00893</name>
</gene>
<organism evidence="1">
    <name type="scientific">Eucalyptus grandis</name>
    <name type="common">Flooded gum</name>
    <dbReference type="NCBI Taxonomy" id="71139"/>
    <lineage>
        <taxon>Eukaryota</taxon>
        <taxon>Viridiplantae</taxon>
        <taxon>Streptophyta</taxon>
        <taxon>Embryophyta</taxon>
        <taxon>Tracheophyta</taxon>
        <taxon>Spermatophyta</taxon>
        <taxon>Magnoliopsida</taxon>
        <taxon>eudicotyledons</taxon>
        <taxon>Gunneridae</taxon>
        <taxon>Pentapetalae</taxon>
        <taxon>rosids</taxon>
        <taxon>malvids</taxon>
        <taxon>Myrtales</taxon>
        <taxon>Myrtaceae</taxon>
        <taxon>Myrtoideae</taxon>
        <taxon>Eucalypteae</taxon>
        <taxon>Eucalyptus</taxon>
    </lineage>
</organism>
<protein>
    <submittedName>
        <fullName evidence="1">Uncharacterized protein</fullName>
    </submittedName>
</protein>
<dbReference type="Gramene" id="KCW63268">
    <property type="protein sequence ID" value="KCW63268"/>
    <property type="gene ID" value="EUGRSUZ_G00893"/>
</dbReference>
<dbReference type="InParanoid" id="A0A059BAX2"/>
<dbReference type="EMBL" id="KK198759">
    <property type="protein sequence ID" value="KCW63268.1"/>
    <property type="molecule type" value="Genomic_DNA"/>
</dbReference>
<accession>A0A059BAX2</accession>
<dbReference type="AlphaFoldDB" id="A0A059BAX2"/>
<proteinExistence type="predicted"/>
<evidence type="ECO:0000313" key="1">
    <source>
        <dbReference type="EMBL" id="KCW63268.1"/>
    </source>
</evidence>
<sequence>MHAGELEQNLRQPDKCRVSRHAVMPSNIYELLIILQILVHVSKVVIFVESNSNLSTTLFSLSTISVVIEIQGPTDLGTMVNSSQLPPH</sequence>
<name>A0A059BAX2_EUCGR</name>
<reference evidence="1" key="1">
    <citation type="submission" date="2013-07" db="EMBL/GenBank/DDBJ databases">
        <title>The genome of Eucalyptus grandis.</title>
        <authorList>
            <person name="Schmutz J."/>
            <person name="Hayes R."/>
            <person name="Myburg A."/>
            <person name="Tuskan G."/>
            <person name="Grattapaglia D."/>
            <person name="Rokhsar D.S."/>
        </authorList>
    </citation>
    <scope>NUCLEOTIDE SEQUENCE</scope>
    <source>
        <tissue evidence="1">Leaf extractions</tissue>
    </source>
</reference>